<proteinExistence type="predicted"/>
<gene>
    <name evidence="2" type="ORF">ARMGADRAFT_1021652</name>
    <name evidence="3" type="ORF">ARMGADRAFT_1021653</name>
</gene>
<evidence type="ECO:0000313" key="2">
    <source>
        <dbReference type="EMBL" id="PBK79216.1"/>
    </source>
</evidence>
<dbReference type="EMBL" id="KZ293799">
    <property type="protein sequence ID" value="PBK79217.1"/>
    <property type="molecule type" value="Genomic_DNA"/>
</dbReference>
<reference evidence="4" key="1">
    <citation type="journal article" date="2017" name="Nat. Ecol. Evol.">
        <title>Genome expansion and lineage-specific genetic innovations in the forest pathogenic fungi Armillaria.</title>
        <authorList>
            <person name="Sipos G."/>
            <person name="Prasanna A.N."/>
            <person name="Walter M.C."/>
            <person name="O'Connor E."/>
            <person name="Balint B."/>
            <person name="Krizsan K."/>
            <person name="Kiss B."/>
            <person name="Hess J."/>
            <person name="Varga T."/>
            <person name="Slot J."/>
            <person name="Riley R."/>
            <person name="Boka B."/>
            <person name="Rigling D."/>
            <person name="Barry K."/>
            <person name="Lee J."/>
            <person name="Mihaltcheva S."/>
            <person name="LaButti K."/>
            <person name="Lipzen A."/>
            <person name="Waldron R."/>
            <person name="Moloney N.M."/>
            <person name="Sperisen C."/>
            <person name="Kredics L."/>
            <person name="Vagvoelgyi C."/>
            <person name="Patrignani A."/>
            <person name="Fitzpatrick D."/>
            <person name="Nagy I."/>
            <person name="Doyle S."/>
            <person name="Anderson J.B."/>
            <person name="Grigoriev I.V."/>
            <person name="Gueldener U."/>
            <person name="Muensterkoetter M."/>
            <person name="Nagy L.G."/>
        </authorList>
    </citation>
    <scope>NUCLEOTIDE SEQUENCE [LARGE SCALE GENOMIC DNA]</scope>
    <source>
        <strain evidence="4">Ar21-2</strain>
    </source>
</reference>
<accession>A0A2H3CV89</accession>
<protein>
    <recommendedName>
        <fullName evidence="5">Secreted protein</fullName>
    </recommendedName>
</protein>
<evidence type="ECO:0000256" key="1">
    <source>
        <dbReference type="SAM" id="SignalP"/>
    </source>
</evidence>
<feature type="chain" id="PRO_5014079364" description="Secreted protein" evidence="1">
    <location>
        <begin position="16"/>
        <end position="64"/>
    </location>
</feature>
<evidence type="ECO:0000313" key="3">
    <source>
        <dbReference type="EMBL" id="PBK79217.1"/>
    </source>
</evidence>
<sequence length="64" mass="7207">MSILILRFISAGCLALGRQAQHLFYAFTTEVDADGPFPRCTQQCLPSKVFNTAYERTLHSCVRL</sequence>
<keyword evidence="1" id="KW-0732">Signal</keyword>
<evidence type="ECO:0000313" key="4">
    <source>
        <dbReference type="Proteomes" id="UP000217790"/>
    </source>
</evidence>
<dbReference type="InParanoid" id="A0A2H3CV89"/>
<dbReference type="AlphaFoldDB" id="A0A2H3CV89"/>
<feature type="signal peptide" evidence="1">
    <location>
        <begin position="1"/>
        <end position="15"/>
    </location>
</feature>
<name>A0A2H3CV89_ARMGA</name>
<reference evidence="2" key="2">
    <citation type="journal article" date="2017" name="Nat. Ecol. Evol.">
        <title>Lineage-specific genetic innovations streamline the genomes of Armillaria species to pathogenesis.</title>
        <authorList>
            <consortium name="DOE Joint Genome Institute"/>
            <person name="Sipos G."/>
            <person name="Prasanna A.N."/>
            <person name="Walter M.C."/>
            <person name="O'Connor E."/>
            <person name="Balint B."/>
            <person name="Krizsan K."/>
            <person name="Kiss B."/>
            <person name="Hess J."/>
            <person name="Varga T."/>
            <person name="Slot J."/>
            <person name="Riley R."/>
            <person name="Boka B."/>
            <person name="Rigling D."/>
            <person name="Barry K."/>
            <person name="Lee J."/>
            <person name="Mihaltcheva S."/>
            <person name="LaButti K."/>
            <person name="Lipzen A."/>
            <person name="Waldron R."/>
            <person name="Moloney N.M."/>
            <person name="Sperisen C."/>
            <person name="Kredics L."/>
            <person name="Vagvolgyi C."/>
            <person name="Patrignani A."/>
            <person name="Fitzpatrick D."/>
            <person name="Nagy I."/>
            <person name="Doyle S."/>
            <person name="Anderson J."/>
            <person name="Grigoriev I.V."/>
            <person name="Guldener U."/>
            <person name="Munsterkotter M."/>
            <person name="Nagy L.G."/>
        </authorList>
    </citation>
    <scope>NUCLEOTIDE SEQUENCE [LARGE SCALE GENOMIC DNA]</scope>
    <source>
        <strain evidence="2">Ar21-2</strain>
    </source>
</reference>
<organism evidence="2 4">
    <name type="scientific">Armillaria gallica</name>
    <name type="common">Bulbous honey fungus</name>
    <name type="synonym">Armillaria bulbosa</name>
    <dbReference type="NCBI Taxonomy" id="47427"/>
    <lineage>
        <taxon>Eukaryota</taxon>
        <taxon>Fungi</taxon>
        <taxon>Dikarya</taxon>
        <taxon>Basidiomycota</taxon>
        <taxon>Agaricomycotina</taxon>
        <taxon>Agaricomycetes</taxon>
        <taxon>Agaricomycetidae</taxon>
        <taxon>Agaricales</taxon>
        <taxon>Marasmiineae</taxon>
        <taxon>Physalacriaceae</taxon>
        <taxon>Armillaria</taxon>
    </lineage>
</organism>
<keyword evidence="4" id="KW-1185">Reference proteome</keyword>
<dbReference type="EMBL" id="KZ293799">
    <property type="protein sequence ID" value="PBK79216.1"/>
    <property type="molecule type" value="Genomic_DNA"/>
</dbReference>
<dbReference type="Proteomes" id="UP000217790">
    <property type="component" value="Unassembled WGS sequence"/>
</dbReference>
<evidence type="ECO:0008006" key="5">
    <source>
        <dbReference type="Google" id="ProtNLM"/>
    </source>
</evidence>